<feature type="domain" description="Phosphoadenosine phosphosulphate reductase" evidence="1">
    <location>
        <begin position="96"/>
        <end position="224"/>
    </location>
</feature>
<dbReference type="InterPro" id="IPR050128">
    <property type="entry name" value="Sulfate_adenylyltrnsfr_sub2"/>
</dbReference>
<dbReference type="Proteomes" id="UP000768567">
    <property type="component" value="Unassembled WGS sequence"/>
</dbReference>
<dbReference type="SUPFAM" id="SSF52402">
    <property type="entry name" value="Adenine nucleotide alpha hydrolases-like"/>
    <property type="match status" value="1"/>
</dbReference>
<dbReference type="PANTHER" id="PTHR43196:SF2">
    <property type="entry name" value="PHOSPHOADENOSINE PHOSPHOSULFATE REDUCTASE"/>
    <property type="match status" value="1"/>
</dbReference>
<dbReference type="Gene3D" id="3.40.50.620">
    <property type="entry name" value="HUPs"/>
    <property type="match status" value="1"/>
</dbReference>
<evidence type="ECO:0000259" key="1">
    <source>
        <dbReference type="Pfam" id="PF01507"/>
    </source>
</evidence>
<organism evidence="2 3">
    <name type="scientific">Gemmiger gallinarum</name>
    <dbReference type="NCBI Taxonomy" id="2779354"/>
    <lineage>
        <taxon>Bacteria</taxon>
        <taxon>Bacillati</taxon>
        <taxon>Bacillota</taxon>
        <taxon>Clostridia</taxon>
        <taxon>Eubacteriales</taxon>
        <taxon>Gemmiger</taxon>
    </lineage>
</organism>
<comment type="caution">
    <text evidence="2">The sequence shown here is derived from an EMBL/GenBank/DDBJ whole genome shotgun (WGS) entry which is preliminary data.</text>
</comment>
<dbReference type="InterPro" id="IPR002500">
    <property type="entry name" value="PAPS_reduct_dom"/>
</dbReference>
<keyword evidence="3" id="KW-1185">Reference proteome</keyword>
<dbReference type="Pfam" id="PF01507">
    <property type="entry name" value="PAPS_reduct"/>
    <property type="match status" value="2"/>
</dbReference>
<sequence>METFDEQVYISFSGGKDSTVLSSLVCSLKPDILHLFSDTGCEYPETLSFVEEERQRGKNIVPVRPVCRDGSVWTFERVVATYGYPLFSKAIANGIRTYRHAKTPVTKQHALDYLGRMYPKALSYLDYNISDLCCEKLKKAPLKRMAKRMQTQCSIIGTLAEESRVRKRDWIAYGSNIFFQKKDNQCRPLSFWTERDIWDYIELYKIPISDLYGQGYQRNGCMFCGFGLCAERRKFGINRFERLSLTHPKEYDYMVSRWASLFKACGIPY</sequence>
<feature type="domain" description="Phosphoadenosine phosphosulphate reductase" evidence="1">
    <location>
        <begin position="8"/>
        <end position="56"/>
    </location>
</feature>
<reference evidence="2 3" key="1">
    <citation type="submission" date="2020-10" db="EMBL/GenBank/DDBJ databases">
        <title>ChiBAC.</title>
        <authorList>
            <person name="Zenner C."/>
            <person name="Hitch T.C.A."/>
            <person name="Clavel T."/>
        </authorList>
    </citation>
    <scope>NUCLEOTIDE SEQUENCE [LARGE SCALE GENOMIC DNA]</scope>
    <source>
        <strain evidence="2 3">DSM 109015</strain>
    </source>
</reference>
<dbReference type="InterPro" id="IPR014729">
    <property type="entry name" value="Rossmann-like_a/b/a_fold"/>
</dbReference>
<name>A0ABR9R3K9_9FIRM</name>
<gene>
    <name evidence="2" type="ORF">INF35_07890</name>
</gene>
<evidence type="ECO:0000313" key="2">
    <source>
        <dbReference type="EMBL" id="MBE5037703.1"/>
    </source>
</evidence>
<dbReference type="EMBL" id="JADCKC010000002">
    <property type="protein sequence ID" value="MBE5037703.1"/>
    <property type="molecule type" value="Genomic_DNA"/>
</dbReference>
<evidence type="ECO:0000313" key="3">
    <source>
        <dbReference type="Proteomes" id="UP000768567"/>
    </source>
</evidence>
<proteinExistence type="predicted"/>
<protein>
    <submittedName>
        <fullName evidence="2">Phosphoadenosine phosphosulfate reductase family protein</fullName>
    </submittedName>
</protein>
<dbReference type="PANTHER" id="PTHR43196">
    <property type="entry name" value="SULFATE ADENYLYLTRANSFERASE SUBUNIT 2"/>
    <property type="match status" value="1"/>
</dbReference>
<accession>A0ABR9R3K9</accession>